<accession>A0A0C3LGX8</accession>
<reference evidence="1 2" key="1">
    <citation type="submission" date="2014-04" db="EMBL/GenBank/DDBJ databases">
        <authorList>
            <consortium name="DOE Joint Genome Institute"/>
            <person name="Kuo A."/>
            <person name="Girlanda M."/>
            <person name="Perotto S."/>
            <person name="Kohler A."/>
            <person name="Nagy L.G."/>
            <person name="Floudas D."/>
            <person name="Copeland A."/>
            <person name="Barry K.W."/>
            <person name="Cichocki N."/>
            <person name="Veneault-Fourrey C."/>
            <person name="LaButti K."/>
            <person name="Lindquist E.A."/>
            <person name="Lipzen A."/>
            <person name="Lundell T."/>
            <person name="Morin E."/>
            <person name="Murat C."/>
            <person name="Sun H."/>
            <person name="Tunlid A."/>
            <person name="Henrissat B."/>
            <person name="Grigoriev I.V."/>
            <person name="Hibbett D.S."/>
            <person name="Martin F."/>
            <person name="Nordberg H.P."/>
            <person name="Cantor M.N."/>
            <person name="Hua S.X."/>
        </authorList>
    </citation>
    <scope>NUCLEOTIDE SEQUENCE [LARGE SCALE GENOMIC DNA]</scope>
    <source>
        <strain evidence="1 2">MUT 4182</strain>
    </source>
</reference>
<dbReference type="GO" id="GO:0031146">
    <property type="term" value="P:SCF-dependent proteasomal ubiquitin-dependent protein catabolic process"/>
    <property type="evidence" value="ECO:0007669"/>
    <property type="project" value="TreeGrafter"/>
</dbReference>
<proteinExistence type="predicted"/>
<organism evidence="1 2">
    <name type="scientific">Tulasnella calospora MUT 4182</name>
    <dbReference type="NCBI Taxonomy" id="1051891"/>
    <lineage>
        <taxon>Eukaryota</taxon>
        <taxon>Fungi</taxon>
        <taxon>Dikarya</taxon>
        <taxon>Basidiomycota</taxon>
        <taxon>Agaricomycotina</taxon>
        <taxon>Agaricomycetes</taxon>
        <taxon>Cantharellales</taxon>
        <taxon>Tulasnellaceae</taxon>
        <taxon>Tulasnella</taxon>
    </lineage>
</organism>
<dbReference type="AlphaFoldDB" id="A0A0C3LGX8"/>
<dbReference type="OrthoDB" id="5210863at2759"/>
<name>A0A0C3LGX8_9AGAM</name>
<dbReference type="HOGENOM" id="CLU_317170_0_0_1"/>
<keyword evidence="2" id="KW-1185">Reference proteome</keyword>
<protein>
    <submittedName>
        <fullName evidence="1">Uncharacterized protein</fullName>
    </submittedName>
</protein>
<evidence type="ECO:0000313" key="1">
    <source>
        <dbReference type="EMBL" id="KIO33223.1"/>
    </source>
</evidence>
<dbReference type="Proteomes" id="UP000054248">
    <property type="component" value="Unassembled WGS sequence"/>
</dbReference>
<dbReference type="Gene3D" id="3.80.10.10">
    <property type="entry name" value="Ribonuclease Inhibitor"/>
    <property type="match status" value="2"/>
</dbReference>
<dbReference type="SUPFAM" id="SSF52047">
    <property type="entry name" value="RNI-like"/>
    <property type="match status" value="2"/>
</dbReference>
<dbReference type="PANTHER" id="PTHR13318">
    <property type="entry name" value="PARTNER OF PAIRED, ISOFORM B-RELATED"/>
    <property type="match status" value="1"/>
</dbReference>
<gene>
    <name evidence="1" type="ORF">M407DRAFT_17789</name>
</gene>
<reference evidence="2" key="2">
    <citation type="submission" date="2015-01" db="EMBL/GenBank/DDBJ databases">
        <title>Evolutionary Origins and Diversification of the Mycorrhizal Mutualists.</title>
        <authorList>
            <consortium name="DOE Joint Genome Institute"/>
            <consortium name="Mycorrhizal Genomics Consortium"/>
            <person name="Kohler A."/>
            <person name="Kuo A."/>
            <person name="Nagy L.G."/>
            <person name="Floudas D."/>
            <person name="Copeland A."/>
            <person name="Barry K.W."/>
            <person name="Cichocki N."/>
            <person name="Veneault-Fourrey C."/>
            <person name="LaButti K."/>
            <person name="Lindquist E.A."/>
            <person name="Lipzen A."/>
            <person name="Lundell T."/>
            <person name="Morin E."/>
            <person name="Murat C."/>
            <person name="Riley R."/>
            <person name="Ohm R."/>
            <person name="Sun H."/>
            <person name="Tunlid A."/>
            <person name="Henrissat B."/>
            <person name="Grigoriev I.V."/>
            <person name="Hibbett D.S."/>
            <person name="Martin F."/>
        </authorList>
    </citation>
    <scope>NUCLEOTIDE SEQUENCE [LARGE SCALE GENOMIC DNA]</scope>
    <source>
        <strain evidence="2">MUT 4182</strain>
    </source>
</reference>
<dbReference type="InterPro" id="IPR032675">
    <property type="entry name" value="LRR_dom_sf"/>
</dbReference>
<evidence type="ECO:0000313" key="2">
    <source>
        <dbReference type="Proteomes" id="UP000054248"/>
    </source>
</evidence>
<dbReference type="GO" id="GO:0019005">
    <property type="term" value="C:SCF ubiquitin ligase complex"/>
    <property type="evidence" value="ECO:0007669"/>
    <property type="project" value="TreeGrafter"/>
</dbReference>
<dbReference type="EMBL" id="KN822949">
    <property type="protein sequence ID" value="KIO33223.1"/>
    <property type="molecule type" value="Genomic_DNA"/>
</dbReference>
<sequence>MADYTTILPHKIWLVVLEFLAGPLPSSPTKAATFKDDPVILKSSPDIRTVSSLSRFFYQLADPFRFRVVHFTVHPSKSPMEKLRRIKELLDLLDRRPEVKSWIQVLSIGQQRREQAGTREDNFDEEYDAIETKIHQVVPELRGLSLLRCGFMYFSLSLFDSILQLPNLDELQLEDLQFIQGTANQTPSCNTTSRDKSSLRSLKLKSLGPLSAPATQALIRLLKQETLAELDYWPPVTPNPGTLVNPLWIMSSHISDHVFTSLRELDIALRPFDAEVQQFVQFGARCPNLVSLTIRYSLGYSLIELEDLLSHRSLAERPFPALQEFEGPLPLAPILVQGRPVHSVFNRVLNKRSQTTIPSNIATLRPSVPLHTLHLATPEWNDADIEAIAQHHPDLEELIYDYFGEEQMRWSRRLEDALVKLGKLKIFILTHRTMNDNKTNDAGDDHHLIAKLRSVCPNLQWTHNVSWVGTWVPRPKRKVDFMVYPPHSPIEKLRRIEEFLDLLDRRPEVRSWIRILSIGQRHGATGESRGDNFDGEYIAIESKIREIVPELRGLNRLRCRFMSFSSPLLSGIRQLPHLDDLELEDFQFIQGTADETPSWDTISQNRPPLRNLTVYFKGPFSTPATQAVIHLLQQETLTKLIFQPPLVLNLRDSILWMISSHIPDHVFTSLRELRIILSYSDAGVQDFVQFGARCPNLVSLTVDWLTTRTPNALVDQLRRSSLAEHPFPALQKFRGSLKLASILVQGRPVHSVTGHTGRGRSGDESGPTIASNIAALRPSVPLRELRLDVPKWNEPDIEVIAKHHPDLEELVYKFCGQDPVEPALGWSTTLEDALGKLGQLKRLTLEDTDIRISGARNDSQTNDVGDDHDLIVKLRSLCPNLQWVHISQLSRWKLRLEPMRRGYLELLNTEIRAVCPISA</sequence>